<keyword evidence="1" id="KW-1133">Transmembrane helix</keyword>
<dbReference type="PANTHER" id="PTHR35813:SF1">
    <property type="entry name" value="INNER MEMBRANE PROTEIN YBAN"/>
    <property type="match status" value="1"/>
</dbReference>
<comment type="caution">
    <text evidence="2">The sequence shown here is derived from an EMBL/GenBank/DDBJ whole genome shotgun (WGS) entry which is preliminary data.</text>
</comment>
<gene>
    <name evidence="2" type="ORF">O4H49_06090</name>
</gene>
<dbReference type="Pfam" id="PF04304">
    <property type="entry name" value="DUF454"/>
    <property type="match status" value="1"/>
</dbReference>
<reference evidence="2" key="1">
    <citation type="submission" date="2022-12" db="EMBL/GenBank/DDBJ databases">
        <title>Bacterial isolates from different developmental stages of Nematostella vectensis.</title>
        <authorList>
            <person name="Fraune S."/>
        </authorList>
    </citation>
    <scope>NUCLEOTIDE SEQUENCE</scope>
    <source>
        <strain evidence="2">G21630-S1</strain>
    </source>
</reference>
<keyword evidence="1" id="KW-0812">Transmembrane</keyword>
<dbReference type="PIRSF" id="PIRSF016789">
    <property type="entry name" value="DUF454"/>
    <property type="match status" value="1"/>
</dbReference>
<keyword evidence="1" id="KW-0472">Membrane</keyword>
<evidence type="ECO:0000256" key="1">
    <source>
        <dbReference type="SAM" id="Phobius"/>
    </source>
</evidence>
<dbReference type="Proteomes" id="UP001069802">
    <property type="component" value="Unassembled WGS sequence"/>
</dbReference>
<dbReference type="InterPro" id="IPR007401">
    <property type="entry name" value="DUF454"/>
</dbReference>
<proteinExistence type="predicted"/>
<feature type="transmembrane region" description="Helical" evidence="1">
    <location>
        <begin position="20"/>
        <end position="41"/>
    </location>
</feature>
<dbReference type="PANTHER" id="PTHR35813">
    <property type="entry name" value="INNER MEMBRANE PROTEIN YBAN"/>
    <property type="match status" value="1"/>
</dbReference>
<name>A0ABT4LGW6_9PROT</name>
<protein>
    <submittedName>
        <fullName evidence="2">YbaN family protein</fullName>
    </submittedName>
</protein>
<evidence type="ECO:0000313" key="3">
    <source>
        <dbReference type="Proteomes" id="UP001069802"/>
    </source>
</evidence>
<sequence length="146" mass="16430">MLQTENTGDREEEKLGFRRILLMAFGCFCVLLGVIGLILPLLPTTPFLLVALWAFSLSSKRFHNWLYSHRFLGPLVQNWDRYRMIPRKAKLLAIGMMTASFLLVAYKGLVPLWGLALIGVCFLLIACFILSCPSDKPGKGDLDPVE</sequence>
<dbReference type="EMBL" id="JAPWGY010000002">
    <property type="protein sequence ID" value="MCZ4280337.1"/>
    <property type="molecule type" value="Genomic_DNA"/>
</dbReference>
<keyword evidence="3" id="KW-1185">Reference proteome</keyword>
<feature type="transmembrane region" description="Helical" evidence="1">
    <location>
        <begin position="112"/>
        <end position="132"/>
    </location>
</feature>
<evidence type="ECO:0000313" key="2">
    <source>
        <dbReference type="EMBL" id="MCZ4280337.1"/>
    </source>
</evidence>
<dbReference type="RefSeq" id="WP_269422545.1">
    <property type="nucleotide sequence ID" value="NZ_JAPWGY010000002.1"/>
</dbReference>
<organism evidence="2 3">
    <name type="scientific">Kiloniella laminariae</name>
    <dbReference type="NCBI Taxonomy" id="454162"/>
    <lineage>
        <taxon>Bacteria</taxon>
        <taxon>Pseudomonadati</taxon>
        <taxon>Pseudomonadota</taxon>
        <taxon>Alphaproteobacteria</taxon>
        <taxon>Rhodospirillales</taxon>
        <taxon>Kiloniellaceae</taxon>
        <taxon>Kiloniella</taxon>
    </lineage>
</organism>
<accession>A0ABT4LGW6</accession>